<dbReference type="OrthoDB" id="427280at2759"/>
<feature type="region of interest" description="Disordered" evidence="7">
    <location>
        <begin position="236"/>
        <end position="264"/>
    </location>
</feature>
<feature type="compositionally biased region" description="Low complexity" evidence="7">
    <location>
        <begin position="430"/>
        <end position="453"/>
    </location>
</feature>
<evidence type="ECO:0000256" key="5">
    <source>
        <dbReference type="ARBA" id="ARBA00023235"/>
    </source>
</evidence>
<dbReference type="PROSITE" id="PS00194">
    <property type="entry name" value="THIOREDOXIN_1"/>
    <property type="match status" value="1"/>
</dbReference>
<dbReference type="PANTHER" id="PTHR45815:SF3">
    <property type="entry name" value="PROTEIN DISULFIDE-ISOMERASE A6"/>
    <property type="match status" value="1"/>
</dbReference>
<dbReference type="AlphaFoldDB" id="A0A507CNA4"/>
<dbReference type="InterPro" id="IPR013766">
    <property type="entry name" value="Thioredoxin_domain"/>
</dbReference>
<dbReference type="Proteomes" id="UP000320475">
    <property type="component" value="Unassembled WGS sequence"/>
</dbReference>
<dbReference type="PROSITE" id="PS51352">
    <property type="entry name" value="THIOREDOXIN_2"/>
    <property type="match status" value="1"/>
</dbReference>
<comment type="catalytic activity">
    <reaction evidence="1">
        <text>Catalyzes the rearrangement of -S-S- bonds in proteins.</text>
        <dbReference type="EC" id="5.3.4.1"/>
    </reaction>
</comment>
<keyword evidence="11" id="KW-1185">Reference proteome</keyword>
<feature type="compositionally biased region" description="Polar residues" evidence="7">
    <location>
        <begin position="248"/>
        <end position="260"/>
    </location>
</feature>
<evidence type="ECO:0000259" key="8">
    <source>
        <dbReference type="PROSITE" id="PS51352"/>
    </source>
</evidence>
<dbReference type="STRING" id="286115.A0A507CNA4"/>
<keyword evidence="4" id="KW-1015">Disulfide bond</keyword>
<dbReference type="InterPro" id="IPR017937">
    <property type="entry name" value="Thioredoxin_CS"/>
</dbReference>
<evidence type="ECO:0000256" key="3">
    <source>
        <dbReference type="ARBA" id="ARBA00012723"/>
    </source>
</evidence>
<reference evidence="11 12" key="1">
    <citation type="journal article" date="2019" name="Sci. Rep.">
        <title>Comparative genomics of chytrid fungi reveal insights into the obligate biotrophic and pathogenic lifestyle of Synchytrium endobioticum.</title>
        <authorList>
            <person name="van de Vossenberg B.T.L.H."/>
            <person name="Warris S."/>
            <person name="Nguyen H.D.T."/>
            <person name="van Gent-Pelzer M.P.E."/>
            <person name="Joly D.L."/>
            <person name="van de Geest H.C."/>
            <person name="Bonants P.J.M."/>
            <person name="Smith D.S."/>
            <person name="Levesque C.A."/>
            <person name="van der Lee T.A.J."/>
        </authorList>
    </citation>
    <scope>NUCLEOTIDE SEQUENCE [LARGE SCALE GENOMIC DNA]</scope>
    <source>
        <strain evidence="10 12">LEV6574</strain>
        <strain evidence="9 11">MB42</strain>
    </source>
</reference>
<keyword evidence="6" id="KW-0676">Redox-active center</keyword>
<dbReference type="PANTHER" id="PTHR45815">
    <property type="entry name" value="PROTEIN DISULFIDE-ISOMERASE A6"/>
    <property type="match status" value="1"/>
</dbReference>
<dbReference type="Pfam" id="PF00085">
    <property type="entry name" value="Thioredoxin"/>
    <property type="match status" value="1"/>
</dbReference>
<feature type="compositionally biased region" description="Basic and acidic residues" evidence="7">
    <location>
        <begin position="401"/>
        <end position="414"/>
    </location>
</feature>
<keyword evidence="5" id="KW-0413">Isomerase</keyword>
<feature type="domain" description="Thioredoxin" evidence="8">
    <location>
        <begin position="1"/>
        <end position="112"/>
    </location>
</feature>
<dbReference type="PRINTS" id="PR00421">
    <property type="entry name" value="THIOREDOXIN"/>
</dbReference>
<dbReference type="Gene3D" id="3.40.30.10">
    <property type="entry name" value="Glutaredoxin"/>
    <property type="match status" value="2"/>
</dbReference>
<dbReference type="Pfam" id="PF24541">
    <property type="entry name" value="Thioredox_PDIA6_C"/>
    <property type="match status" value="1"/>
</dbReference>
<dbReference type="GO" id="GO:0003756">
    <property type="term" value="F:protein disulfide isomerase activity"/>
    <property type="evidence" value="ECO:0007669"/>
    <property type="project" value="UniProtKB-EC"/>
</dbReference>
<evidence type="ECO:0000313" key="9">
    <source>
        <dbReference type="EMBL" id="TPX38506.1"/>
    </source>
</evidence>
<gene>
    <name evidence="10" type="ORF">SeLEV6574_g06535</name>
    <name evidence="9" type="ORF">SeMB42_g06696</name>
</gene>
<accession>A0A507CNA4</accession>
<comment type="subcellular location">
    <subcellularLocation>
        <location evidence="2">Endoplasmic reticulum lumen</location>
    </subcellularLocation>
</comment>
<proteinExistence type="predicted"/>
<dbReference type="EC" id="5.3.4.1" evidence="3"/>
<dbReference type="GO" id="GO:0015035">
    <property type="term" value="F:protein-disulfide reductase activity"/>
    <property type="evidence" value="ECO:0007669"/>
    <property type="project" value="TreeGrafter"/>
</dbReference>
<dbReference type="SUPFAM" id="SSF52833">
    <property type="entry name" value="Thioredoxin-like"/>
    <property type="match status" value="2"/>
</dbReference>
<evidence type="ECO:0000313" key="12">
    <source>
        <dbReference type="Proteomes" id="UP000320475"/>
    </source>
</evidence>
<dbReference type="InterPro" id="IPR057305">
    <property type="entry name" value="Thioredox_PDIA6_C"/>
</dbReference>
<sequence>MDAVIHASANSFAKQVLQSHECVIVEFFAPWCGHCKNLAPEYRKAARQLKGIAKVVAVDCDDASNRPLCAQYQVQGFPTLKIFGENKNSPYDYQGPRTAKGIVDAVIEKLPSYVQLLTGQESDSDNTGSGKKPSYRTPMNFDNWLSLKNDTLPKAILISKKPSTPPLFKALSAQFKNRLLLGEFRMGKENRTVVGRLGIDDAPAVVVIPLHGDPIVYDGVLKHEGLVKFFNDYAKPRPSSGESKKRQASSVAPTPTQTPFDPNVPQIKTDVDLQEHCMGSSGICVLIFMNLEPSYEESIAEYAANMKVLENIKRKMHDRKSPFSFAWINAISSGGRKLIRDFDVSDILPNLVAIAPKRNVYQLFRAGFDETSVIEFLDDLISGKGRNFKYDFEISLGSEKKAANTEKEDDRSHDPLQVVTVEKPIESTEKGTTAPKEAEEATASSDASSGADGKVPAQSTRDEL</sequence>
<evidence type="ECO:0000313" key="10">
    <source>
        <dbReference type="EMBL" id="TPX40609.1"/>
    </source>
</evidence>
<dbReference type="GO" id="GO:0005788">
    <property type="term" value="C:endoplasmic reticulum lumen"/>
    <property type="evidence" value="ECO:0007669"/>
    <property type="project" value="UniProtKB-SubCell"/>
</dbReference>
<dbReference type="InterPro" id="IPR036249">
    <property type="entry name" value="Thioredoxin-like_sf"/>
</dbReference>
<protein>
    <recommendedName>
        <fullName evidence="3">protein disulfide-isomerase</fullName>
        <ecNumber evidence="3">5.3.4.1</ecNumber>
    </recommendedName>
</protein>
<evidence type="ECO:0000256" key="4">
    <source>
        <dbReference type="ARBA" id="ARBA00023157"/>
    </source>
</evidence>
<feature type="region of interest" description="Disordered" evidence="7">
    <location>
        <begin position="401"/>
        <end position="464"/>
    </location>
</feature>
<evidence type="ECO:0000313" key="11">
    <source>
        <dbReference type="Proteomes" id="UP000317494"/>
    </source>
</evidence>
<dbReference type="CDD" id="cd03001">
    <property type="entry name" value="PDI_a_P5"/>
    <property type="match status" value="1"/>
</dbReference>
<evidence type="ECO:0000256" key="2">
    <source>
        <dbReference type="ARBA" id="ARBA00004319"/>
    </source>
</evidence>
<dbReference type="EMBL" id="QEAN01000396">
    <property type="protein sequence ID" value="TPX38506.1"/>
    <property type="molecule type" value="Genomic_DNA"/>
</dbReference>
<name>A0A507CNA4_9FUNG</name>
<dbReference type="EMBL" id="QEAM01000377">
    <property type="protein sequence ID" value="TPX40609.1"/>
    <property type="molecule type" value="Genomic_DNA"/>
</dbReference>
<dbReference type="GO" id="GO:0034976">
    <property type="term" value="P:response to endoplasmic reticulum stress"/>
    <property type="evidence" value="ECO:0007669"/>
    <property type="project" value="TreeGrafter"/>
</dbReference>
<comment type="caution">
    <text evidence="10">The sequence shown here is derived from an EMBL/GenBank/DDBJ whole genome shotgun (WGS) entry which is preliminary data.</text>
</comment>
<dbReference type="VEuPathDB" id="FungiDB:SeMB42_g06696"/>
<evidence type="ECO:0000256" key="1">
    <source>
        <dbReference type="ARBA" id="ARBA00001182"/>
    </source>
</evidence>
<dbReference type="Proteomes" id="UP000317494">
    <property type="component" value="Unassembled WGS sequence"/>
</dbReference>
<evidence type="ECO:0000256" key="7">
    <source>
        <dbReference type="SAM" id="MobiDB-lite"/>
    </source>
</evidence>
<evidence type="ECO:0000256" key="6">
    <source>
        <dbReference type="ARBA" id="ARBA00023284"/>
    </source>
</evidence>
<organism evidence="10 12">
    <name type="scientific">Synchytrium endobioticum</name>
    <dbReference type="NCBI Taxonomy" id="286115"/>
    <lineage>
        <taxon>Eukaryota</taxon>
        <taxon>Fungi</taxon>
        <taxon>Fungi incertae sedis</taxon>
        <taxon>Chytridiomycota</taxon>
        <taxon>Chytridiomycota incertae sedis</taxon>
        <taxon>Chytridiomycetes</taxon>
        <taxon>Synchytriales</taxon>
        <taxon>Synchytriaceae</taxon>
        <taxon>Synchytrium</taxon>
    </lineage>
</organism>